<dbReference type="RefSeq" id="XP_013274706.1">
    <property type="nucleotide sequence ID" value="XM_013419252.1"/>
</dbReference>
<dbReference type="Proteomes" id="UP000053617">
    <property type="component" value="Unassembled WGS sequence"/>
</dbReference>
<dbReference type="GeneID" id="25290294"/>
<feature type="coiled-coil region" evidence="1">
    <location>
        <begin position="57"/>
        <end position="91"/>
    </location>
</feature>
<reference evidence="3 4" key="1">
    <citation type="submission" date="2015-01" db="EMBL/GenBank/DDBJ databases">
        <title>The Genome Sequence of Rhinocladiella mackenzie CBS 650.93.</title>
        <authorList>
            <consortium name="The Broad Institute Genomics Platform"/>
            <person name="Cuomo C."/>
            <person name="de Hoog S."/>
            <person name="Gorbushina A."/>
            <person name="Stielow B."/>
            <person name="Teixiera M."/>
            <person name="Abouelleil A."/>
            <person name="Chapman S.B."/>
            <person name="Priest M."/>
            <person name="Young S.K."/>
            <person name="Wortman J."/>
            <person name="Nusbaum C."/>
            <person name="Birren B."/>
        </authorList>
    </citation>
    <scope>NUCLEOTIDE SEQUENCE [LARGE SCALE GENOMIC DNA]</scope>
    <source>
        <strain evidence="3 4">CBS 650.93</strain>
    </source>
</reference>
<dbReference type="Gene3D" id="1.20.5.170">
    <property type="match status" value="1"/>
</dbReference>
<feature type="region of interest" description="Disordered" evidence="2">
    <location>
        <begin position="1"/>
        <end position="49"/>
    </location>
</feature>
<dbReference type="STRING" id="1442369.A0A0D2JEH5"/>
<evidence type="ECO:0000313" key="4">
    <source>
        <dbReference type="Proteomes" id="UP000053617"/>
    </source>
</evidence>
<feature type="compositionally biased region" description="Basic and acidic residues" evidence="2">
    <location>
        <begin position="1"/>
        <end position="10"/>
    </location>
</feature>
<dbReference type="VEuPathDB" id="FungiDB:Z518_02223"/>
<proteinExistence type="predicted"/>
<dbReference type="InterPro" id="IPR019357">
    <property type="entry name" value="SCOC"/>
</dbReference>
<organism evidence="3 4">
    <name type="scientific">Rhinocladiella mackenziei CBS 650.93</name>
    <dbReference type="NCBI Taxonomy" id="1442369"/>
    <lineage>
        <taxon>Eukaryota</taxon>
        <taxon>Fungi</taxon>
        <taxon>Dikarya</taxon>
        <taxon>Ascomycota</taxon>
        <taxon>Pezizomycotina</taxon>
        <taxon>Eurotiomycetes</taxon>
        <taxon>Chaetothyriomycetidae</taxon>
        <taxon>Chaetothyriales</taxon>
        <taxon>Herpotrichiellaceae</taxon>
        <taxon>Rhinocladiella</taxon>
    </lineage>
</organism>
<dbReference type="OrthoDB" id="2163284at2759"/>
<evidence type="ECO:0000256" key="1">
    <source>
        <dbReference type="SAM" id="Coils"/>
    </source>
</evidence>
<name>A0A0D2JEH5_9EURO</name>
<gene>
    <name evidence="3" type="ORF">Z518_02223</name>
</gene>
<evidence type="ECO:0008006" key="5">
    <source>
        <dbReference type="Google" id="ProtNLM"/>
    </source>
</evidence>
<evidence type="ECO:0000256" key="2">
    <source>
        <dbReference type="SAM" id="MobiDB-lite"/>
    </source>
</evidence>
<evidence type="ECO:0000313" key="3">
    <source>
        <dbReference type="EMBL" id="KIX07570.1"/>
    </source>
</evidence>
<protein>
    <recommendedName>
        <fullName evidence="5">BZIP transcription factor</fullName>
    </recommendedName>
</protein>
<keyword evidence="1" id="KW-0175">Coiled coil</keyword>
<dbReference type="EMBL" id="KN847476">
    <property type="protein sequence ID" value="KIX07570.1"/>
    <property type="molecule type" value="Genomic_DNA"/>
</dbReference>
<keyword evidence="4" id="KW-1185">Reference proteome</keyword>
<dbReference type="HOGENOM" id="CLU_1960795_0_0_1"/>
<accession>A0A0D2JEH5</accession>
<feature type="compositionally biased region" description="Low complexity" evidence="2">
    <location>
        <begin position="11"/>
        <end position="21"/>
    </location>
</feature>
<dbReference type="AlphaFoldDB" id="A0A0D2JEH5"/>
<dbReference type="Pfam" id="PF10224">
    <property type="entry name" value="DUF2205"/>
    <property type="match status" value="1"/>
</dbReference>
<sequence>MIRRPPKDGRNSSPRRNLSRSATAPVGQRPQYPPDDARAMSPRRNNRELEVLETNIRKTLKRQADRFQSSLTALTEKMNKVKLNHEELEKQNQLLGEYISHLGQRVAEANPHLQRSVVAPGSKKEGET</sequence>